<dbReference type="EMBL" id="CAKJTI010000013">
    <property type="protein sequence ID" value="CAG9613494.1"/>
    <property type="molecule type" value="Genomic_DNA"/>
</dbReference>
<dbReference type="PRINTS" id="PR00344">
    <property type="entry name" value="BCTRLSENSOR"/>
</dbReference>
<dbReference type="PANTHER" id="PTHR43065">
    <property type="entry name" value="SENSOR HISTIDINE KINASE"/>
    <property type="match status" value="1"/>
</dbReference>
<dbReference type="SUPFAM" id="SSF47384">
    <property type="entry name" value="Homodimeric domain of signal transducing histidine kinase"/>
    <property type="match status" value="1"/>
</dbReference>
<accession>A0ABM8YCI5</accession>
<dbReference type="InterPro" id="IPR003594">
    <property type="entry name" value="HATPase_dom"/>
</dbReference>
<dbReference type="EC" id="2.7.13.3" evidence="2"/>
<evidence type="ECO:0000256" key="1">
    <source>
        <dbReference type="ARBA" id="ARBA00000085"/>
    </source>
</evidence>
<feature type="domain" description="Histidine kinase" evidence="9">
    <location>
        <begin position="424"/>
        <end position="630"/>
    </location>
</feature>
<evidence type="ECO:0000256" key="7">
    <source>
        <dbReference type="ARBA" id="ARBA00022840"/>
    </source>
</evidence>
<dbReference type="SMART" id="SM00086">
    <property type="entry name" value="PAC"/>
    <property type="match status" value="1"/>
</dbReference>
<dbReference type="InterPro" id="IPR035965">
    <property type="entry name" value="PAS-like_dom_sf"/>
</dbReference>
<evidence type="ECO:0000259" key="11">
    <source>
        <dbReference type="PROSITE" id="PS50113"/>
    </source>
</evidence>
<keyword evidence="13" id="KW-1185">Reference proteome</keyword>
<dbReference type="SMART" id="SM00091">
    <property type="entry name" value="PAS"/>
    <property type="match status" value="3"/>
</dbReference>
<dbReference type="GO" id="GO:0004673">
    <property type="term" value="F:protein histidine kinase activity"/>
    <property type="evidence" value="ECO:0007669"/>
    <property type="project" value="UniProtKB-EC"/>
</dbReference>
<protein>
    <recommendedName>
        <fullName evidence="2">histidine kinase</fullName>
        <ecNumber evidence="2">2.7.13.3</ecNumber>
    </recommendedName>
</protein>
<evidence type="ECO:0000313" key="12">
    <source>
        <dbReference type="EMBL" id="CAG9613494.1"/>
    </source>
</evidence>
<keyword evidence="6 12" id="KW-0418">Kinase</keyword>
<dbReference type="PROSITE" id="PS50112">
    <property type="entry name" value="PAS"/>
    <property type="match status" value="2"/>
</dbReference>
<feature type="domain" description="PAC" evidence="11">
    <location>
        <begin position="360"/>
        <end position="411"/>
    </location>
</feature>
<keyword evidence="5" id="KW-0547">Nucleotide-binding</keyword>
<evidence type="ECO:0000256" key="8">
    <source>
        <dbReference type="ARBA" id="ARBA00023012"/>
    </source>
</evidence>
<comment type="caution">
    <text evidence="12">The sequence shown here is derived from an EMBL/GenBank/DDBJ whole genome shotgun (WGS) entry which is preliminary data.</text>
</comment>
<evidence type="ECO:0000259" key="10">
    <source>
        <dbReference type="PROSITE" id="PS50112"/>
    </source>
</evidence>
<dbReference type="Pfam" id="PF08448">
    <property type="entry name" value="PAS_4"/>
    <property type="match status" value="1"/>
</dbReference>
<dbReference type="PROSITE" id="PS50109">
    <property type="entry name" value="HIS_KIN"/>
    <property type="match status" value="1"/>
</dbReference>
<organism evidence="12 13">
    <name type="scientific">Bacillus rhizoplanae</name>
    <dbReference type="NCBI Taxonomy" id="2880966"/>
    <lineage>
        <taxon>Bacteria</taxon>
        <taxon>Bacillati</taxon>
        <taxon>Bacillota</taxon>
        <taxon>Bacilli</taxon>
        <taxon>Bacillales</taxon>
        <taxon>Bacillaceae</taxon>
        <taxon>Bacillus</taxon>
    </lineage>
</organism>
<dbReference type="InterPro" id="IPR001610">
    <property type="entry name" value="PAC"/>
</dbReference>
<evidence type="ECO:0000256" key="4">
    <source>
        <dbReference type="ARBA" id="ARBA00022679"/>
    </source>
</evidence>
<name>A0ABM8YCI5_9BACI</name>
<keyword evidence="7" id="KW-0067">ATP-binding</keyword>
<dbReference type="InterPro" id="IPR000700">
    <property type="entry name" value="PAS-assoc_C"/>
</dbReference>
<dbReference type="Proteomes" id="UP000789423">
    <property type="component" value="Unassembled WGS sequence"/>
</dbReference>
<dbReference type="SUPFAM" id="SSF55874">
    <property type="entry name" value="ATPase domain of HSP90 chaperone/DNA topoisomerase II/histidine kinase"/>
    <property type="match status" value="1"/>
</dbReference>
<feature type="domain" description="PAS" evidence="10">
    <location>
        <begin position="32"/>
        <end position="102"/>
    </location>
</feature>
<feature type="domain" description="PAS" evidence="10">
    <location>
        <begin position="156"/>
        <end position="225"/>
    </location>
</feature>
<dbReference type="CDD" id="cd00082">
    <property type="entry name" value="HisKA"/>
    <property type="match status" value="1"/>
</dbReference>
<dbReference type="SMART" id="SM00387">
    <property type="entry name" value="HATPase_c"/>
    <property type="match status" value="1"/>
</dbReference>
<evidence type="ECO:0000313" key="13">
    <source>
        <dbReference type="Proteomes" id="UP000789423"/>
    </source>
</evidence>
<dbReference type="InterPro" id="IPR004358">
    <property type="entry name" value="Sig_transdc_His_kin-like_C"/>
</dbReference>
<feature type="domain" description="PAC" evidence="11">
    <location>
        <begin position="227"/>
        <end position="280"/>
    </location>
</feature>
<dbReference type="PANTHER" id="PTHR43065:SF34">
    <property type="entry name" value="SPORULATION KINASE A"/>
    <property type="match status" value="1"/>
</dbReference>
<dbReference type="CDD" id="cd00130">
    <property type="entry name" value="PAS"/>
    <property type="match status" value="2"/>
</dbReference>
<dbReference type="Gene3D" id="1.10.287.130">
    <property type="match status" value="1"/>
</dbReference>
<dbReference type="SMART" id="SM00388">
    <property type="entry name" value="HisKA"/>
    <property type="match status" value="1"/>
</dbReference>
<dbReference type="InterPro" id="IPR036097">
    <property type="entry name" value="HisK_dim/P_sf"/>
</dbReference>
<keyword evidence="4 12" id="KW-0808">Transferase</keyword>
<gene>
    <name evidence="12" type="primary">kinE</name>
    <name evidence="12" type="ORF">BACCIP111899_02709</name>
</gene>
<keyword evidence="8" id="KW-0902">Two-component regulatory system</keyword>
<comment type="catalytic activity">
    <reaction evidence="1">
        <text>ATP + protein L-histidine = ADP + protein N-phospho-L-histidine.</text>
        <dbReference type="EC" id="2.7.13.3"/>
    </reaction>
</comment>
<evidence type="ECO:0000256" key="2">
    <source>
        <dbReference type="ARBA" id="ARBA00012438"/>
    </source>
</evidence>
<dbReference type="InterPro" id="IPR036890">
    <property type="entry name" value="HATPase_C_sf"/>
</dbReference>
<reference evidence="12 13" key="1">
    <citation type="submission" date="2021-10" db="EMBL/GenBank/DDBJ databases">
        <authorList>
            <person name="Criscuolo A."/>
        </authorList>
    </citation>
    <scope>NUCLEOTIDE SEQUENCE [LARGE SCALE GENOMIC DNA]</scope>
    <source>
        <strain evidence="13">CIP 111899</strain>
    </source>
</reference>
<dbReference type="Gene3D" id="3.30.565.10">
    <property type="entry name" value="Histidine kinase-like ATPase, C-terminal domain"/>
    <property type="match status" value="1"/>
</dbReference>
<evidence type="ECO:0000259" key="9">
    <source>
        <dbReference type="PROSITE" id="PS50109"/>
    </source>
</evidence>
<dbReference type="SUPFAM" id="SSF55785">
    <property type="entry name" value="PYP-like sensor domain (PAS domain)"/>
    <property type="match status" value="3"/>
</dbReference>
<evidence type="ECO:0000256" key="6">
    <source>
        <dbReference type="ARBA" id="ARBA00022777"/>
    </source>
</evidence>
<dbReference type="InterPro" id="IPR003661">
    <property type="entry name" value="HisK_dim/P_dom"/>
</dbReference>
<dbReference type="NCBIfam" id="TIGR00229">
    <property type="entry name" value="sensory_box"/>
    <property type="match status" value="3"/>
</dbReference>
<proteinExistence type="predicted"/>
<dbReference type="InterPro" id="IPR013656">
    <property type="entry name" value="PAS_4"/>
</dbReference>
<dbReference type="InterPro" id="IPR000014">
    <property type="entry name" value="PAS"/>
</dbReference>
<evidence type="ECO:0000256" key="5">
    <source>
        <dbReference type="ARBA" id="ARBA00022741"/>
    </source>
</evidence>
<keyword evidence="3" id="KW-0597">Phosphoprotein</keyword>
<sequence length="645" mass="73737">MRRKQFTSFKKSIHPKRRSTITKNRMTECINATEHCTSLFKHNPDGIISVDLQGNILHANPAAERMLGYTVKELEKMTIYSFITPQRTEQNLQPLENIMNKKQQEYKLSMIHKNGYLVDMIIKNSPFFIDNKLVGAYVIMKGIMKTKQVKEDFTLTKQQLDSLLKNTVDAIVVLDLKLRVMKANKAFETLFGWTEQEMLEKTIPTIPDFSKEKYNKIYQELANNKLFTSQETLRQHKNGNLINVSNFISPIVNTYGEVVAFVSSLRDITERKKMEHALKESEKRLRTLINAMPAFILFKDEEGRWLEANDYAISSLNFENVPYRGKKDSELIQYNELYRNSFLYCEKSDEFAWQKKESIRDEEMIIHSSSGPLILDIIKVPLFHPDGSRKGIVIMGQDVTDLKKTEKLLRKSEKLAVVGQLTAGIAHEIRNPLTSLKGFLKLLEPDISESNKWYVDVMLSEIAQMESITNQFMAMSKPQAVSIQSCQIQKLIQEVVTFILPTAMMQNVHIIMNHASILPTIQCDGNQLKQVFINILKNAMEAMSHGGNIFIETMQAENHSILINITDEGCGIPKDRISRLGEPFYSLKEKGTGLGLMMCYKIIEEHNGKLHITSELNKGTTVDIRLPIISPNKVNLTISGGFTAR</sequence>
<evidence type="ECO:0000256" key="3">
    <source>
        <dbReference type="ARBA" id="ARBA00022553"/>
    </source>
</evidence>
<dbReference type="InterPro" id="IPR005467">
    <property type="entry name" value="His_kinase_dom"/>
</dbReference>
<dbReference type="Pfam" id="PF02518">
    <property type="entry name" value="HATPase_c"/>
    <property type="match status" value="1"/>
</dbReference>
<dbReference type="Gene3D" id="3.30.450.20">
    <property type="entry name" value="PAS domain"/>
    <property type="match status" value="3"/>
</dbReference>
<dbReference type="PROSITE" id="PS50113">
    <property type="entry name" value="PAC"/>
    <property type="match status" value="2"/>
</dbReference>
<dbReference type="CDD" id="cd00075">
    <property type="entry name" value="HATPase"/>
    <property type="match status" value="1"/>
</dbReference>
<dbReference type="Pfam" id="PF00512">
    <property type="entry name" value="HisKA"/>
    <property type="match status" value="1"/>
</dbReference>
<dbReference type="RefSeq" id="WP_335379712.1">
    <property type="nucleotide sequence ID" value="NZ_CAKJTI010000013.1"/>
</dbReference>
<dbReference type="Pfam" id="PF13426">
    <property type="entry name" value="PAS_9"/>
    <property type="match status" value="2"/>
</dbReference>